<accession>S3ZCI5</accession>
<keyword evidence="2" id="KW-1185">Reference proteome</keyword>
<dbReference type="PATRIC" id="fig|1286094.4.peg.5991"/>
<dbReference type="AlphaFoldDB" id="S3ZCI5"/>
<comment type="caution">
    <text evidence="1">The sequence shown here is derived from an EMBL/GenBank/DDBJ whole genome shotgun (WGS) entry which is preliminary data.</text>
</comment>
<dbReference type="Proteomes" id="UP000014629">
    <property type="component" value="Unassembled WGS sequence"/>
</dbReference>
<name>S3ZCI5_9ACTN</name>
<proteinExistence type="predicted"/>
<protein>
    <submittedName>
        <fullName evidence="1">Uncharacterized protein</fullName>
    </submittedName>
</protein>
<sequence>MSKPNRKRYKLEAVRSSYAEAVGGEAVEFEVGDGKVFSFPHPMFASDEEQRALDDAEGDHGKARVLLGDQYEAFGKAGGDDNSVMLLYVAVRAEAQDTVQRHRPTRG</sequence>
<dbReference type="RefSeq" id="WP_016644184.1">
    <property type="nucleotide sequence ID" value="NZ_AOPZ01000361.1"/>
</dbReference>
<reference evidence="1 2" key="1">
    <citation type="submission" date="2013-02" db="EMBL/GenBank/DDBJ databases">
        <title>Draft Genome Sequence of Streptomyces aurantiacus, Which Produces Setomimycin.</title>
        <authorList>
            <person name="Gruening B.A."/>
            <person name="Praeg A."/>
            <person name="Erxleben A."/>
            <person name="Guenther S."/>
            <person name="Mueller M."/>
        </authorList>
    </citation>
    <scope>NUCLEOTIDE SEQUENCE [LARGE SCALE GENOMIC DNA]</scope>
    <source>
        <strain evidence="1 2">JA 4570</strain>
    </source>
</reference>
<gene>
    <name evidence="1" type="ORF">STRAU_6063</name>
</gene>
<organism evidence="1 2">
    <name type="scientific">Streptomyces aurantiacus JA 4570</name>
    <dbReference type="NCBI Taxonomy" id="1286094"/>
    <lineage>
        <taxon>Bacteria</taxon>
        <taxon>Bacillati</taxon>
        <taxon>Actinomycetota</taxon>
        <taxon>Actinomycetes</taxon>
        <taxon>Kitasatosporales</taxon>
        <taxon>Streptomycetaceae</taxon>
        <taxon>Streptomyces</taxon>
        <taxon>Streptomyces aurantiacus group</taxon>
    </lineage>
</organism>
<evidence type="ECO:0000313" key="1">
    <source>
        <dbReference type="EMBL" id="EPH40848.1"/>
    </source>
</evidence>
<dbReference type="EMBL" id="AOPZ01000361">
    <property type="protein sequence ID" value="EPH40848.1"/>
    <property type="molecule type" value="Genomic_DNA"/>
</dbReference>
<evidence type="ECO:0000313" key="2">
    <source>
        <dbReference type="Proteomes" id="UP000014629"/>
    </source>
</evidence>
<dbReference type="OrthoDB" id="4221532at2"/>